<evidence type="ECO:0000313" key="2">
    <source>
        <dbReference type="Proteomes" id="UP000823405"/>
    </source>
</evidence>
<accession>A0A9P6QU30</accession>
<protein>
    <recommendedName>
        <fullName evidence="3">Phosphoglycerate mutase-like protein</fullName>
    </recommendedName>
</protein>
<dbReference type="InterPro" id="IPR051710">
    <property type="entry name" value="Phosphatase_SH3-domain"/>
</dbReference>
<gene>
    <name evidence="1" type="ORF">BGZ97_003729</name>
</gene>
<organism evidence="1 2">
    <name type="scientific">Linnemannia gamsii</name>
    <dbReference type="NCBI Taxonomy" id="64522"/>
    <lineage>
        <taxon>Eukaryota</taxon>
        <taxon>Fungi</taxon>
        <taxon>Fungi incertae sedis</taxon>
        <taxon>Mucoromycota</taxon>
        <taxon>Mortierellomycotina</taxon>
        <taxon>Mortierellomycetes</taxon>
        <taxon>Mortierellales</taxon>
        <taxon>Mortierellaceae</taxon>
        <taxon>Linnemannia</taxon>
    </lineage>
</organism>
<dbReference type="Proteomes" id="UP000823405">
    <property type="component" value="Unassembled WGS sequence"/>
</dbReference>
<dbReference type="EMBL" id="JAAAIN010001898">
    <property type="protein sequence ID" value="KAG0299380.1"/>
    <property type="molecule type" value="Genomic_DNA"/>
</dbReference>
<dbReference type="PANTHER" id="PTHR16469:SF27">
    <property type="entry name" value="UBIQUITIN-ASSOCIATED AND SH3 DOMAIN-CONTAINING BA-RELATED"/>
    <property type="match status" value="1"/>
</dbReference>
<dbReference type="InterPro" id="IPR029033">
    <property type="entry name" value="His_PPase_superfam"/>
</dbReference>
<name>A0A9P6QU30_9FUNG</name>
<keyword evidence="2" id="KW-1185">Reference proteome</keyword>
<evidence type="ECO:0000313" key="1">
    <source>
        <dbReference type="EMBL" id="KAG0299380.1"/>
    </source>
</evidence>
<feature type="non-terminal residue" evidence="1">
    <location>
        <position position="88"/>
    </location>
</feature>
<dbReference type="OrthoDB" id="433124at2759"/>
<dbReference type="SUPFAM" id="SSF53254">
    <property type="entry name" value="Phosphoglycerate mutase-like"/>
    <property type="match status" value="1"/>
</dbReference>
<dbReference type="AlphaFoldDB" id="A0A9P6QU30"/>
<sequence length="88" mass="9698">MPNISLYFVRHGQRIDQVDSSWATTSPCPQDPPLTKLGKLQSQQTGKMIRDFAHEISSSSSLSSPFPQFVGAETNMLKVSASKIQTET</sequence>
<comment type="caution">
    <text evidence="1">The sequence shown here is derived from an EMBL/GenBank/DDBJ whole genome shotgun (WGS) entry which is preliminary data.</text>
</comment>
<evidence type="ECO:0008006" key="3">
    <source>
        <dbReference type="Google" id="ProtNLM"/>
    </source>
</evidence>
<dbReference type="Gene3D" id="3.40.50.1240">
    <property type="entry name" value="Phosphoglycerate mutase-like"/>
    <property type="match status" value="1"/>
</dbReference>
<dbReference type="PANTHER" id="PTHR16469">
    <property type="entry name" value="UBIQUITIN-ASSOCIATED AND SH3 DOMAIN-CONTAINING BA-RELATED"/>
    <property type="match status" value="1"/>
</dbReference>
<proteinExistence type="predicted"/>
<reference evidence="1" key="1">
    <citation type="journal article" date="2020" name="Fungal Divers.">
        <title>Resolving the Mortierellaceae phylogeny through synthesis of multi-gene phylogenetics and phylogenomics.</title>
        <authorList>
            <person name="Vandepol N."/>
            <person name="Liber J."/>
            <person name="Desiro A."/>
            <person name="Na H."/>
            <person name="Kennedy M."/>
            <person name="Barry K."/>
            <person name="Grigoriev I.V."/>
            <person name="Miller A.N."/>
            <person name="O'Donnell K."/>
            <person name="Stajich J.E."/>
            <person name="Bonito G."/>
        </authorList>
    </citation>
    <scope>NUCLEOTIDE SEQUENCE</scope>
    <source>
        <strain evidence="1">NVP60</strain>
    </source>
</reference>